<gene>
    <name evidence="1" type="ORF">J2S63_001500</name>
</gene>
<reference evidence="1 2" key="1">
    <citation type="submission" date="2023-07" db="EMBL/GenBank/DDBJ databases">
        <title>Sequencing the genomes of 1000 actinobacteria strains.</title>
        <authorList>
            <person name="Klenk H.-P."/>
        </authorList>
    </citation>
    <scope>NUCLEOTIDE SEQUENCE [LARGE SCALE GENOMIC DNA]</scope>
    <source>
        <strain evidence="1 2">DSM 19426</strain>
    </source>
</reference>
<dbReference type="Gene3D" id="3.90.550.10">
    <property type="entry name" value="Spore Coat Polysaccharide Biosynthesis Protein SpsA, Chain A"/>
    <property type="match status" value="1"/>
</dbReference>
<dbReference type="EC" id="2.7.7.60" evidence="1"/>
<keyword evidence="1" id="KW-0548">Nucleotidyltransferase</keyword>
<sequence length="157" mass="16055">MSSWTGTVVSWAGLVGTAWQGRLSRLPGELGIGEGQAGPDDGLVLLDERCPGLTADDVRRVVASAVGAVAVGVRPVTDTVTTLEDGYVGPGVDRDGLVAVCSPVVVPASLRDRVPADDDLPGLVARLLDSGVPVVLVEVPVAARRLVDAAEVALLDQ</sequence>
<comment type="caution">
    <text evidence="1">The sequence shown here is derived from an EMBL/GenBank/DDBJ whole genome shotgun (WGS) entry which is preliminary data.</text>
</comment>
<dbReference type="Proteomes" id="UP001183648">
    <property type="component" value="Unassembled WGS sequence"/>
</dbReference>
<evidence type="ECO:0000313" key="2">
    <source>
        <dbReference type="Proteomes" id="UP001183648"/>
    </source>
</evidence>
<accession>A0ABU2BTJ7</accession>
<organism evidence="1 2">
    <name type="scientific">Nocardioides marmoribigeumensis</name>
    <dbReference type="NCBI Taxonomy" id="433649"/>
    <lineage>
        <taxon>Bacteria</taxon>
        <taxon>Bacillati</taxon>
        <taxon>Actinomycetota</taxon>
        <taxon>Actinomycetes</taxon>
        <taxon>Propionibacteriales</taxon>
        <taxon>Nocardioidaceae</taxon>
        <taxon>Nocardioides</taxon>
    </lineage>
</organism>
<protein>
    <submittedName>
        <fullName evidence="1">2-C-methyl-D-erythritol 4-phosphate cytidylyltransferase</fullName>
        <ecNumber evidence="1">2.7.7.60</ecNumber>
    </submittedName>
</protein>
<dbReference type="GO" id="GO:0050518">
    <property type="term" value="F:2-C-methyl-D-erythritol 4-phosphate cytidylyltransferase activity"/>
    <property type="evidence" value="ECO:0007669"/>
    <property type="project" value="UniProtKB-EC"/>
</dbReference>
<evidence type="ECO:0000313" key="1">
    <source>
        <dbReference type="EMBL" id="MDR7361947.1"/>
    </source>
</evidence>
<keyword evidence="1" id="KW-0808">Transferase</keyword>
<name>A0ABU2BTJ7_9ACTN</name>
<dbReference type="EMBL" id="JAVDYG010000001">
    <property type="protein sequence ID" value="MDR7361947.1"/>
    <property type="molecule type" value="Genomic_DNA"/>
</dbReference>
<keyword evidence="2" id="KW-1185">Reference proteome</keyword>
<dbReference type="InterPro" id="IPR029044">
    <property type="entry name" value="Nucleotide-diphossugar_trans"/>
</dbReference>
<proteinExistence type="predicted"/>